<dbReference type="PANTHER" id="PTHR31072:SF1">
    <property type="entry name" value="TRANSCRIPTION FACTOR TCP9"/>
    <property type="match status" value="1"/>
</dbReference>
<evidence type="ECO:0000313" key="8">
    <source>
        <dbReference type="EMBL" id="GAA0168050.1"/>
    </source>
</evidence>
<sequence length="326" mass="35313">MAPSSTSTPIMFSLKQEFDLEEKPIDDENEQPSRMLHPLAMPIPLQMKRSFESSSSTPPAPPLQPKRASTKDRHTKVEGRGRRIRLPTTCAARVFQLTRELGHKSDGETIRWLLEHAEPAIIAATGTGTVPAIATSVNGVLKIPTDNSTSDLINIKRPRFQGEVEVLSPHTHTNRTTNPCPLMNKTEQTTSFAPAKITGSSSTSTISAPLMPMLGGPTHALVPLSMLALPATNASPTFFIINPQVTQISTSTPNQPQIFSIHPSVTPMTTFIASNNLNSTGFSTRAPIVINSNSRDVIANSSTVFCPNSVSGMNQKTQMLRSKKII</sequence>
<gene>
    <name evidence="8" type="ORF">LIER_22858</name>
</gene>
<proteinExistence type="predicted"/>
<comment type="caution">
    <text evidence="8">The sequence shown here is derived from an EMBL/GenBank/DDBJ whole genome shotgun (WGS) entry which is preliminary data.</text>
</comment>
<evidence type="ECO:0000256" key="6">
    <source>
        <dbReference type="SAM" id="MobiDB-lite"/>
    </source>
</evidence>
<keyword evidence="5" id="KW-0539">Nucleus</keyword>
<evidence type="ECO:0000256" key="5">
    <source>
        <dbReference type="ARBA" id="ARBA00023242"/>
    </source>
</evidence>
<evidence type="ECO:0000256" key="2">
    <source>
        <dbReference type="ARBA" id="ARBA00023015"/>
    </source>
</evidence>
<dbReference type="Proteomes" id="UP001454036">
    <property type="component" value="Unassembled WGS sequence"/>
</dbReference>
<evidence type="ECO:0000256" key="3">
    <source>
        <dbReference type="ARBA" id="ARBA00023125"/>
    </source>
</evidence>
<dbReference type="InterPro" id="IPR005333">
    <property type="entry name" value="Transcription_factor_TCP"/>
</dbReference>
<evidence type="ECO:0000256" key="1">
    <source>
        <dbReference type="ARBA" id="ARBA00004123"/>
    </source>
</evidence>
<name>A0AAV3QYR1_LITER</name>
<evidence type="ECO:0000259" key="7">
    <source>
        <dbReference type="PROSITE" id="PS51369"/>
    </source>
</evidence>
<dbReference type="PROSITE" id="PS51369">
    <property type="entry name" value="TCP"/>
    <property type="match status" value="1"/>
</dbReference>
<dbReference type="AlphaFoldDB" id="A0AAV3QYR1"/>
<dbReference type="GO" id="GO:0005634">
    <property type="term" value="C:nucleus"/>
    <property type="evidence" value="ECO:0007669"/>
    <property type="project" value="UniProtKB-SubCell"/>
</dbReference>
<feature type="domain" description="TCP" evidence="7">
    <location>
        <begin position="70"/>
        <end position="124"/>
    </location>
</feature>
<feature type="compositionally biased region" description="Basic and acidic residues" evidence="6">
    <location>
        <begin position="69"/>
        <end position="80"/>
    </location>
</feature>
<feature type="region of interest" description="Disordered" evidence="6">
    <location>
        <begin position="1"/>
        <end position="80"/>
    </location>
</feature>
<comment type="subcellular location">
    <subcellularLocation>
        <location evidence="1">Nucleus</location>
    </subcellularLocation>
</comment>
<dbReference type="GO" id="GO:0043565">
    <property type="term" value="F:sequence-specific DNA binding"/>
    <property type="evidence" value="ECO:0007669"/>
    <property type="project" value="TreeGrafter"/>
</dbReference>
<evidence type="ECO:0000313" key="9">
    <source>
        <dbReference type="Proteomes" id="UP001454036"/>
    </source>
</evidence>
<protein>
    <submittedName>
        <fullName evidence="8">DNA-binding transcription factor</fullName>
    </submittedName>
</protein>
<keyword evidence="4" id="KW-0804">Transcription</keyword>
<organism evidence="8 9">
    <name type="scientific">Lithospermum erythrorhizon</name>
    <name type="common">Purple gromwell</name>
    <name type="synonym">Lithospermum officinale var. erythrorhizon</name>
    <dbReference type="NCBI Taxonomy" id="34254"/>
    <lineage>
        <taxon>Eukaryota</taxon>
        <taxon>Viridiplantae</taxon>
        <taxon>Streptophyta</taxon>
        <taxon>Embryophyta</taxon>
        <taxon>Tracheophyta</taxon>
        <taxon>Spermatophyta</taxon>
        <taxon>Magnoliopsida</taxon>
        <taxon>eudicotyledons</taxon>
        <taxon>Gunneridae</taxon>
        <taxon>Pentapetalae</taxon>
        <taxon>asterids</taxon>
        <taxon>lamiids</taxon>
        <taxon>Boraginales</taxon>
        <taxon>Boraginaceae</taxon>
        <taxon>Boraginoideae</taxon>
        <taxon>Lithospermeae</taxon>
        <taxon>Lithospermum</taxon>
    </lineage>
</organism>
<keyword evidence="2" id="KW-0805">Transcription regulation</keyword>
<dbReference type="Pfam" id="PF03634">
    <property type="entry name" value="TCP"/>
    <property type="match status" value="1"/>
</dbReference>
<dbReference type="GO" id="GO:0003700">
    <property type="term" value="F:DNA-binding transcription factor activity"/>
    <property type="evidence" value="ECO:0007669"/>
    <property type="project" value="InterPro"/>
</dbReference>
<keyword evidence="3 8" id="KW-0238">DNA-binding</keyword>
<dbReference type="PANTHER" id="PTHR31072">
    <property type="entry name" value="TRANSCRIPTION FACTOR TCP4-RELATED"/>
    <property type="match status" value="1"/>
</dbReference>
<feature type="compositionally biased region" description="Polar residues" evidence="6">
    <location>
        <begin position="1"/>
        <end position="10"/>
    </location>
</feature>
<reference evidence="8 9" key="1">
    <citation type="submission" date="2024-01" db="EMBL/GenBank/DDBJ databases">
        <title>The complete chloroplast genome sequence of Lithospermum erythrorhizon: insights into the phylogenetic relationship among Boraginaceae species and the maternal lineages of purple gromwells.</title>
        <authorList>
            <person name="Okada T."/>
            <person name="Watanabe K."/>
        </authorList>
    </citation>
    <scope>NUCLEOTIDE SEQUENCE [LARGE SCALE GENOMIC DNA]</scope>
</reference>
<keyword evidence="9" id="KW-1185">Reference proteome</keyword>
<dbReference type="EMBL" id="BAABME010006327">
    <property type="protein sequence ID" value="GAA0168050.1"/>
    <property type="molecule type" value="Genomic_DNA"/>
</dbReference>
<accession>A0AAV3QYR1</accession>
<dbReference type="InterPro" id="IPR017887">
    <property type="entry name" value="TF_TCP_subgr"/>
</dbReference>
<evidence type="ECO:0000256" key="4">
    <source>
        <dbReference type="ARBA" id="ARBA00023163"/>
    </source>
</evidence>